<name>A0A1B7LIR3_9FIRM</name>
<dbReference type="InterPro" id="IPR038369">
    <property type="entry name" value="SpoVAD_sf"/>
</dbReference>
<dbReference type="InterPro" id="IPR016039">
    <property type="entry name" value="Thiolase-like"/>
</dbReference>
<dbReference type="AlphaFoldDB" id="A0A1B7LIR3"/>
<dbReference type="InterPro" id="IPR010894">
    <property type="entry name" value="SpoVAD"/>
</dbReference>
<dbReference type="RefSeq" id="WP_066666186.1">
    <property type="nucleotide sequence ID" value="NZ_LYVF01000013.1"/>
</dbReference>
<dbReference type="Proteomes" id="UP000078532">
    <property type="component" value="Unassembled WGS sequence"/>
</dbReference>
<dbReference type="EMBL" id="LYVF01000013">
    <property type="protein sequence ID" value="OAT86457.1"/>
    <property type="molecule type" value="Genomic_DNA"/>
</dbReference>
<reference evidence="1 2" key="1">
    <citation type="submission" date="2016-04" db="EMBL/GenBank/DDBJ databases">
        <authorList>
            <person name="Evans L.H."/>
            <person name="Alamgir A."/>
            <person name="Owens N."/>
            <person name="Weber N.D."/>
            <person name="Virtaneva K."/>
            <person name="Barbian K."/>
            <person name="Babar A."/>
            <person name="Rosenke K."/>
        </authorList>
    </citation>
    <scope>NUCLEOTIDE SEQUENCE [LARGE SCALE GENOMIC DNA]</scope>
    <source>
        <strain evidence="1 2">LMa1</strain>
    </source>
</reference>
<dbReference type="Pfam" id="PF07451">
    <property type="entry name" value="SpoVAD"/>
    <property type="match status" value="1"/>
</dbReference>
<dbReference type="OrthoDB" id="9770068at2"/>
<proteinExistence type="predicted"/>
<organism evidence="1 2">
    <name type="scientific">Desulfotomaculum copahuensis</name>
    <dbReference type="NCBI Taxonomy" id="1838280"/>
    <lineage>
        <taxon>Bacteria</taxon>
        <taxon>Bacillati</taxon>
        <taxon>Bacillota</taxon>
        <taxon>Clostridia</taxon>
        <taxon>Eubacteriales</taxon>
        <taxon>Desulfotomaculaceae</taxon>
        <taxon>Desulfotomaculum</taxon>
    </lineage>
</organism>
<accession>A0A1B7LIR3</accession>
<protein>
    <submittedName>
        <fullName evidence="1">Stage V sporulation protein AD</fullName>
    </submittedName>
</protein>
<keyword evidence="2" id="KW-1185">Reference proteome</keyword>
<dbReference type="Gene3D" id="3.40.47.40">
    <property type="entry name" value="Stage V sporulation protein AD"/>
    <property type="match status" value="1"/>
</dbReference>
<evidence type="ECO:0000313" key="1">
    <source>
        <dbReference type="EMBL" id="OAT86457.1"/>
    </source>
</evidence>
<dbReference type="PIRSF" id="PIRSF011570">
    <property type="entry name" value="SpoVAD"/>
    <property type="match status" value="1"/>
</dbReference>
<dbReference type="NCBIfam" id="NF006160">
    <property type="entry name" value="PRK08304.1"/>
    <property type="match status" value="1"/>
</dbReference>
<dbReference type="STRING" id="1838280.A6M21_03280"/>
<dbReference type="SUPFAM" id="SSF53901">
    <property type="entry name" value="Thiolase-like"/>
    <property type="match status" value="1"/>
</dbReference>
<comment type="caution">
    <text evidence="1">The sequence shown here is derived from an EMBL/GenBank/DDBJ whole genome shotgun (WGS) entry which is preliminary data.</text>
</comment>
<sequence>MPAAKKNGQQTVWFQNPPVIVATATIVGAKEGQGPLGHTFDKVVEDGYYGEKTWERGERRMLAEVMQTAVSRANLQPQNIDFLLAGDLLNQIISANFTARDLGIPFIGLYGACSTMYESMALGAMLIDGGYAENVLVGVSSHNSTAERQYRYPTEQGVQRPLHAQWTVTGAAAAVLSRQGTGPVITHATIGKVIDLGQGDPNDMGAAMAPAAADTMARHLADTARQPEYYDLFVTGDLGVYGRELALQLMRQKGYDISTRFNDCGVMIFSPEQDAHAGGSGCACSGVVTCGYLLQEVRAGRLKRFFGLGTGALLSPVSTMQGETVPGIAHGVVIEGR</sequence>
<dbReference type="GO" id="GO:0016746">
    <property type="term" value="F:acyltransferase activity"/>
    <property type="evidence" value="ECO:0007669"/>
    <property type="project" value="InterPro"/>
</dbReference>
<evidence type="ECO:0000313" key="2">
    <source>
        <dbReference type="Proteomes" id="UP000078532"/>
    </source>
</evidence>
<dbReference type="NCBIfam" id="TIGR02845">
    <property type="entry name" value="spore_V_AD"/>
    <property type="match status" value="1"/>
</dbReference>
<gene>
    <name evidence="1" type="ORF">A6M21_03280</name>
</gene>